<dbReference type="PANTHER" id="PTHR44086">
    <property type="entry name" value="THIOSULFATE SULFURTRANSFERASE RDL2, MITOCHONDRIAL-RELATED"/>
    <property type="match status" value="1"/>
</dbReference>
<dbReference type="SMART" id="SM00450">
    <property type="entry name" value="RHOD"/>
    <property type="match status" value="1"/>
</dbReference>
<comment type="caution">
    <text evidence="2">The sequence shown here is derived from an EMBL/GenBank/DDBJ whole genome shotgun (WGS) entry which is preliminary data.</text>
</comment>
<keyword evidence="3" id="KW-1185">Reference proteome</keyword>
<dbReference type="Pfam" id="PF00581">
    <property type="entry name" value="Rhodanese"/>
    <property type="match status" value="1"/>
</dbReference>
<dbReference type="SUPFAM" id="SSF52821">
    <property type="entry name" value="Rhodanese/Cell cycle control phosphatase"/>
    <property type="match status" value="1"/>
</dbReference>
<dbReference type="CDD" id="cd01522">
    <property type="entry name" value="RHOD_1"/>
    <property type="match status" value="1"/>
</dbReference>
<dbReference type="OrthoDB" id="9815890at2"/>
<name>A0A2R5F6P7_9PROT</name>
<dbReference type="InterPro" id="IPR001763">
    <property type="entry name" value="Rhodanese-like_dom"/>
</dbReference>
<reference evidence="2 3" key="1">
    <citation type="journal article" date="2018" name="Environ. Microbiol.">
        <title>Isolation and genomic characterization of Novimethylophilus kurashikiensis gen. nov. sp. nov., a new lanthanide-dependent methylotrophic species of Methylophilaceae.</title>
        <authorList>
            <person name="Lv H."/>
            <person name="Sahin N."/>
            <person name="Tani A."/>
        </authorList>
    </citation>
    <scope>NUCLEOTIDE SEQUENCE [LARGE SCALE GENOMIC DNA]</scope>
    <source>
        <strain evidence="2 3">La2-4</strain>
    </source>
</reference>
<dbReference type="AlphaFoldDB" id="A0A2R5F6P7"/>
<evidence type="ECO:0000313" key="2">
    <source>
        <dbReference type="EMBL" id="GBG13529.1"/>
    </source>
</evidence>
<accession>A0A2R5F6P7</accession>
<dbReference type="GO" id="GO:0004792">
    <property type="term" value="F:thiosulfate-cyanide sulfurtransferase activity"/>
    <property type="evidence" value="ECO:0007669"/>
    <property type="project" value="TreeGrafter"/>
</dbReference>
<dbReference type="Gene3D" id="3.40.250.10">
    <property type="entry name" value="Rhodanese-like domain"/>
    <property type="match status" value="1"/>
</dbReference>
<dbReference type="InterPro" id="IPR036873">
    <property type="entry name" value="Rhodanese-like_dom_sf"/>
</dbReference>
<dbReference type="EMBL" id="BDOQ01000003">
    <property type="protein sequence ID" value="GBG13529.1"/>
    <property type="molecule type" value="Genomic_DNA"/>
</dbReference>
<evidence type="ECO:0000313" key="3">
    <source>
        <dbReference type="Proteomes" id="UP000245081"/>
    </source>
</evidence>
<feature type="domain" description="Rhodanese" evidence="1">
    <location>
        <begin position="37"/>
        <end position="150"/>
    </location>
</feature>
<dbReference type="PROSITE" id="PS50206">
    <property type="entry name" value="RHODANESE_3"/>
    <property type="match status" value="1"/>
</dbReference>
<evidence type="ECO:0000259" key="1">
    <source>
        <dbReference type="PROSITE" id="PS50206"/>
    </source>
</evidence>
<organism evidence="2 3">
    <name type="scientific">Novimethylophilus kurashikiensis</name>
    <dbReference type="NCBI Taxonomy" id="1825523"/>
    <lineage>
        <taxon>Bacteria</taxon>
        <taxon>Pseudomonadati</taxon>
        <taxon>Pseudomonadota</taxon>
        <taxon>Betaproteobacteria</taxon>
        <taxon>Nitrosomonadales</taxon>
        <taxon>Methylophilaceae</taxon>
        <taxon>Novimethylophilus</taxon>
    </lineage>
</organism>
<gene>
    <name evidence="2" type="ORF">NMK_1080</name>
</gene>
<dbReference type="RefSeq" id="WP_109014720.1">
    <property type="nucleotide sequence ID" value="NZ_BDOQ01000003.1"/>
</dbReference>
<protein>
    <submittedName>
        <fullName evidence="2">Rhodanese</fullName>
    </submittedName>
</protein>
<dbReference type="Proteomes" id="UP000245081">
    <property type="component" value="Unassembled WGS sequence"/>
</dbReference>
<sequence>MESLNAILGRAKQRATENGLGYTGALTPTEAWEVLKKAPTAKLVDVRSQAELDLVGRVPETTHIQWAFYPEWKPNPDFIAQLKQQVDPEGVVIFMCRTGARSDKAAKAAAAAGFAEVYNMLEGFEGEANAQTRHRGEINGWRAAHLPWFNA</sequence>
<dbReference type="PANTHER" id="PTHR44086:SF10">
    <property type="entry name" value="THIOSULFATE SULFURTRANSFERASE_RHODANESE-LIKE DOMAIN-CONTAINING PROTEIN 3"/>
    <property type="match status" value="1"/>
</dbReference>
<proteinExistence type="predicted"/>